<evidence type="ECO:0000256" key="1">
    <source>
        <dbReference type="ARBA" id="ARBA00023239"/>
    </source>
</evidence>
<dbReference type="InterPro" id="IPR010982">
    <property type="entry name" value="Lambda_DNA-bd_dom_sf"/>
</dbReference>
<dbReference type="InterPro" id="IPR016024">
    <property type="entry name" value="ARM-type_fold"/>
</dbReference>
<dbReference type="InterPro" id="IPR001754">
    <property type="entry name" value="OMPdeCOase_dom"/>
</dbReference>
<dbReference type="Gene3D" id="3.40.50.300">
    <property type="entry name" value="P-loop containing nucleotide triphosphate hydrolases"/>
    <property type="match status" value="1"/>
</dbReference>
<dbReference type="SUPFAM" id="SSF47413">
    <property type="entry name" value="lambda repressor-like DNA-binding domains"/>
    <property type="match status" value="1"/>
</dbReference>
<dbReference type="GO" id="GO:0019854">
    <property type="term" value="P:L-ascorbic acid catabolic process"/>
    <property type="evidence" value="ECO:0007669"/>
    <property type="project" value="TreeGrafter"/>
</dbReference>
<dbReference type="Gene3D" id="3.20.20.70">
    <property type="entry name" value="Aldolase class I"/>
    <property type="match status" value="1"/>
</dbReference>
<accession>A0A2S5ZV35</accession>
<protein>
    <recommendedName>
        <fullName evidence="2">HTH cro/C1-type domain-containing protein</fullName>
    </recommendedName>
</protein>
<dbReference type="SUPFAM" id="SSF51366">
    <property type="entry name" value="Ribulose-phoshate binding barrel"/>
    <property type="match status" value="1"/>
</dbReference>
<keyword evidence="4" id="KW-1185">Reference proteome</keyword>
<dbReference type="InterPro" id="IPR011060">
    <property type="entry name" value="RibuloseP-bd_barrel"/>
</dbReference>
<comment type="caution">
    <text evidence="3">The sequence shown here is derived from an EMBL/GenBank/DDBJ whole genome shotgun (WGS) entry which is preliminary data.</text>
</comment>
<evidence type="ECO:0000259" key="2">
    <source>
        <dbReference type="PROSITE" id="PS50943"/>
    </source>
</evidence>
<dbReference type="GO" id="GO:0006207">
    <property type="term" value="P:'de novo' pyrimidine nucleobase biosynthetic process"/>
    <property type="evidence" value="ECO:0007669"/>
    <property type="project" value="InterPro"/>
</dbReference>
<dbReference type="InterPro" id="IPR001387">
    <property type="entry name" value="Cro/C1-type_HTH"/>
</dbReference>
<reference evidence="3 4" key="1">
    <citation type="submission" date="2018-02" db="EMBL/GenBank/DDBJ databases">
        <title>8 Nocardia nova and 1 Nocardia cyriacigeorgica strain used for evolution to TMP-SMX.</title>
        <authorList>
            <person name="Mehta H."/>
            <person name="Weng J."/>
            <person name="Shamoo Y."/>
        </authorList>
    </citation>
    <scope>NUCLEOTIDE SEQUENCE [LARGE SCALE GENOMIC DNA]</scope>
    <source>
        <strain evidence="3 4">BAA2227</strain>
    </source>
</reference>
<dbReference type="Pfam" id="PF00215">
    <property type="entry name" value="OMPdecase"/>
    <property type="match status" value="1"/>
</dbReference>
<sequence length="1054" mass="114078">MLGQRSEHGMGVDPLMGSVVARWTGREARALREAKRMSVREFAAHLGVNDAAVSNWEQRGIAARLRYETQQILDSDLTRSGAEVSDRFELILRSDPSHAKARTDGPQANLASASGSRTMVLLDTVGPSLADVDYRPDQTAVHRFQQFLDSPARTFVLAGRAGTGKTRLTRHLAQQWATRVDFQLHSCANWISTSTDVATEILRYASLPSGNDALLSVEQASNLLNRPLVVIIDDVDTDDRLALVGRQVDSILRQANSKDLRFILAVRTPPELDLSAYPVLAATAYAPPGTTHTESCSLSAWTRTEAREIWEAHRNSSRAPFTALPESLQSLATLPLYMQMLCSADGSDARSLQENGAFHLVDRCVRTLLARGGPSTDMVIGQMAQLASTLMPDVIPSFLTKAESESWADSVSNAALAAGLIIEQTSGDGIRFSHDVFREYFLAIRIVEEMTIRGRSMATVSAFNELAAFASRAATVHGVFDFAVCALSTSAPSLIDMIALAPSTSTDTALPMLIETAAVQGITLSVEVLRSCANRCTQTSGRQLARALLATPALPDSLAEHYAPWVVKQLRIHGSQIWADIAGHIEHAFDVRVSTRVLDGIDLDNTAEAVFVARYFDLFTAYDHNGGDLLAQLLLHLDWRVRAGLADALLERRTIARQHTDRIVHHLVRDDDYKVRAAIARVVGTLDHAAGLSCLETLLSDRNWHVRELALQGVLPGGPAPLPDLMVADSVIATVAADTTWAAPPASTAKLLTRIRLLSSDSCLEPSPAMDEALFGLLREVQTGWVQLPAELEKSIVALAESSQRWLTAREARATRGRNERSPAVVSIRERYRRTRGQRSLQIALDVHSLDRAVDIATAAVDAGADFIEVGDPLIKRSGVEAIATIKRTAPQAAVVAEMMSADWGRDQVELAAEAGADIVALIGPASIASVSAAVAAGRRLGVALVLDTQRSHVDATWLRDMERTGIDGFVVTTNIDLGVGSNHPLDTARTIRSRSQLPVAVSGGFSATDDELTSSPDWDIAIIGRSIADAVAPADLTYQLTSIVRKIHTQERP</sequence>
<dbReference type="InterPro" id="IPR011989">
    <property type="entry name" value="ARM-like"/>
</dbReference>
<dbReference type="SUPFAM" id="SSF48371">
    <property type="entry name" value="ARM repeat"/>
    <property type="match status" value="1"/>
</dbReference>
<dbReference type="CDD" id="cd00093">
    <property type="entry name" value="HTH_XRE"/>
    <property type="match status" value="1"/>
</dbReference>
<dbReference type="PANTHER" id="PTHR35039">
    <property type="entry name" value="3-KETO-L-GULONATE-6-PHOSPHATE DECARBOXYLASE SGBH-RELATED"/>
    <property type="match status" value="1"/>
</dbReference>
<proteinExistence type="predicted"/>
<dbReference type="InterPro" id="IPR013785">
    <property type="entry name" value="Aldolase_TIM"/>
</dbReference>
<dbReference type="PROSITE" id="PS50943">
    <property type="entry name" value="HTH_CROC1"/>
    <property type="match status" value="1"/>
</dbReference>
<dbReference type="Proteomes" id="UP000238356">
    <property type="component" value="Unassembled WGS sequence"/>
</dbReference>
<dbReference type="AlphaFoldDB" id="A0A2S5ZV35"/>
<dbReference type="SMART" id="SM00934">
    <property type="entry name" value="OMPdecase"/>
    <property type="match status" value="1"/>
</dbReference>
<gene>
    <name evidence="3" type="ORF">C5F51_34770</name>
</gene>
<dbReference type="PANTHER" id="PTHR35039:SF3">
    <property type="entry name" value="3-KETO-L-GULONATE-6-PHOSPHATE DECARBOXYLASE SGBH-RELATED"/>
    <property type="match status" value="1"/>
</dbReference>
<dbReference type="SUPFAM" id="SSF52540">
    <property type="entry name" value="P-loop containing nucleoside triphosphate hydrolases"/>
    <property type="match status" value="1"/>
</dbReference>
<dbReference type="GO" id="GO:0003677">
    <property type="term" value="F:DNA binding"/>
    <property type="evidence" value="ECO:0007669"/>
    <property type="project" value="InterPro"/>
</dbReference>
<dbReference type="Gene3D" id="1.10.260.40">
    <property type="entry name" value="lambda repressor-like DNA-binding domains"/>
    <property type="match status" value="1"/>
</dbReference>
<organism evidence="3 4">
    <name type="scientific">Nocardia nova</name>
    <dbReference type="NCBI Taxonomy" id="37330"/>
    <lineage>
        <taxon>Bacteria</taxon>
        <taxon>Bacillati</taxon>
        <taxon>Actinomycetota</taxon>
        <taxon>Actinomycetes</taxon>
        <taxon>Mycobacteriales</taxon>
        <taxon>Nocardiaceae</taxon>
        <taxon>Nocardia</taxon>
    </lineage>
</organism>
<keyword evidence="1" id="KW-0456">Lyase</keyword>
<dbReference type="GO" id="GO:0004590">
    <property type="term" value="F:orotidine-5'-phosphate decarboxylase activity"/>
    <property type="evidence" value="ECO:0007669"/>
    <property type="project" value="InterPro"/>
</dbReference>
<dbReference type="InterPro" id="IPR027417">
    <property type="entry name" value="P-loop_NTPase"/>
</dbReference>
<name>A0A2S5ZV35_9NOCA</name>
<evidence type="ECO:0000313" key="4">
    <source>
        <dbReference type="Proteomes" id="UP000238356"/>
    </source>
</evidence>
<dbReference type="Gene3D" id="1.25.10.10">
    <property type="entry name" value="Leucine-rich Repeat Variant"/>
    <property type="match status" value="1"/>
</dbReference>
<dbReference type="EMBL" id="PSZD01000041">
    <property type="protein sequence ID" value="PPJ19703.1"/>
    <property type="molecule type" value="Genomic_DNA"/>
</dbReference>
<dbReference type="GO" id="GO:0033982">
    <property type="term" value="F:3-dehydro-L-gulonate-6-phosphate decarboxylase activity"/>
    <property type="evidence" value="ECO:0007669"/>
    <property type="project" value="TreeGrafter"/>
</dbReference>
<evidence type="ECO:0000313" key="3">
    <source>
        <dbReference type="EMBL" id="PPJ19703.1"/>
    </source>
</evidence>
<feature type="domain" description="HTH cro/C1-type" evidence="2">
    <location>
        <begin position="29"/>
        <end position="58"/>
    </location>
</feature>